<dbReference type="EMBL" id="CACRUP010000022">
    <property type="protein sequence ID" value="VYU15094.1"/>
    <property type="molecule type" value="Genomic_DNA"/>
</dbReference>
<accession>A0A6N3CI46</accession>
<proteinExistence type="predicted"/>
<reference evidence="1" key="1">
    <citation type="submission" date="2019-11" db="EMBL/GenBank/DDBJ databases">
        <authorList>
            <person name="Feng L."/>
        </authorList>
    </citation>
    <scope>NUCLEOTIDE SEQUENCE</scope>
    <source>
        <strain evidence="1">PgorbachiiLFYP46</strain>
    </source>
</reference>
<name>A0A6N3CI46_9FIRM</name>
<evidence type="ECO:0000313" key="1">
    <source>
        <dbReference type="EMBL" id="VYU15094.1"/>
    </source>
</evidence>
<protein>
    <submittedName>
        <fullName evidence="1">Uncharacterized protein</fullName>
    </submittedName>
</protein>
<dbReference type="RefSeq" id="WP_004167030.1">
    <property type="nucleotide sequence ID" value="NZ_CACRUP010000022.1"/>
</dbReference>
<dbReference type="NCBIfam" id="NF038169">
    <property type="entry name" value="lachnocin"/>
    <property type="match status" value="1"/>
</dbReference>
<organism evidence="1">
    <name type="scientific">Peptoniphilus gorbachii</name>
    <dbReference type="NCBI Taxonomy" id="411567"/>
    <lineage>
        <taxon>Bacteria</taxon>
        <taxon>Bacillati</taxon>
        <taxon>Bacillota</taxon>
        <taxon>Tissierellia</taxon>
        <taxon>Tissierellales</taxon>
        <taxon>Peptoniphilaceae</taxon>
        <taxon>Peptoniphilus</taxon>
    </lineage>
</organism>
<dbReference type="AlphaFoldDB" id="A0A6N3CI46"/>
<sequence length="44" mass="4914">MKKKINLKKINKKDKRTVKTLACHCGCEGKPFSAVGDGYIGQYL</sequence>
<gene>
    <name evidence="1" type="ORF">PGLFYP46_00365</name>
</gene>